<reference evidence="1" key="1">
    <citation type="journal article" date="2023" name="Nat. Commun.">
        <title>Diploid and tetraploid genomes of Acorus and the evolution of monocots.</title>
        <authorList>
            <person name="Ma L."/>
            <person name="Liu K.W."/>
            <person name="Li Z."/>
            <person name="Hsiao Y.Y."/>
            <person name="Qi Y."/>
            <person name="Fu T."/>
            <person name="Tang G.D."/>
            <person name="Zhang D."/>
            <person name="Sun W.H."/>
            <person name="Liu D.K."/>
            <person name="Li Y."/>
            <person name="Chen G.Z."/>
            <person name="Liu X.D."/>
            <person name="Liao X.Y."/>
            <person name="Jiang Y.T."/>
            <person name="Yu X."/>
            <person name="Hao Y."/>
            <person name="Huang J."/>
            <person name="Zhao X.W."/>
            <person name="Ke S."/>
            <person name="Chen Y.Y."/>
            <person name="Wu W.L."/>
            <person name="Hsu J.L."/>
            <person name="Lin Y.F."/>
            <person name="Huang M.D."/>
            <person name="Li C.Y."/>
            <person name="Huang L."/>
            <person name="Wang Z.W."/>
            <person name="Zhao X."/>
            <person name="Zhong W.Y."/>
            <person name="Peng D.H."/>
            <person name="Ahmad S."/>
            <person name="Lan S."/>
            <person name="Zhang J.S."/>
            <person name="Tsai W.C."/>
            <person name="Van de Peer Y."/>
            <person name="Liu Z.J."/>
        </authorList>
    </citation>
    <scope>NUCLEOTIDE SEQUENCE</scope>
    <source>
        <strain evidence="1">CP</strain>
    </source>
</reference>
<sequence length="78" mass="9020">MLEQYIKNVIGTLKNKFEFERTGDVENLYFVKVVERNASFDAEIGRLWKFDGYRDSLGEVGVGGFIIQSHKNMFIVPD</sequence>
<proteinExistence type="predicted"/>
<evidence type="ECO:0000313" key="1">
    <source>
        <dbReference type="EMBL" id="KAK1308945.1"/>
    </source>
</evidence>
<protein>
    <submittedName>
        <fullName evidence="1">Uncharacterized protein</fullName>
    </submittedName>
</protein>
<gene>
    <name evidence="1" type="ORF">QJS10_CPA09g01068</name>
</gene>
<dbReference type="EMBL" id="JAUJYO010000009">
    <property type="protein sequence ID" value="KAK1308945.1"/>
    <property type="molecule type" value="Genomic_DNA"/>
</dbReference>
<accession>A0AAV9E613</accession>
<dbReference type="Proteomes" id="UP001180020">
    <property type="component" value="Unassembled WGS sequence"/>
</dbReference>
<dbReference type="AlphaFoldDB" id="A0AAV9E613"/>
<comment type="caution">
    <text evidence="1">The sequence shown here is derived from an EMBL/GenBank/DDBJ whole genome shotgun (WGS) entry which is preliminary data.</text>
</comment>
<keyword evidence="2" id="KW-1185">Reference proteome</keyword>
<reference evidence="1" key="2">
    <citation type="submission" date="2023-06" db="EMBL/GenBank/DDBJ databases">
        <authorList>
            <person name="Ma L."/>
            <person name="Liu K.-W."/>
            <person name="Li Z."/>
            <person name="Hsiao Y.-Y."/>
            <person name="Qi Y."/>
            <person name="Fu T."/>
            <person name="Tang G."/>
            <person name="Zhang D."/>
            <person name="Sun W.-H."/>
            <person name="Liu D.-K."/>
            <person name="Li Y."/>
            <person name="Chen G.-Z."/>
            <person name="Liu X.-D."/>
            <person name="Liao X.-Y."/>
            <person name="Jiang Y.-T."/>
            <person name="Yu X."/>
            <person name="Hao Y."/>
            <person name="Huang J."/>
            <person name="Zhao X.-W."/>
            <person name="Ke S."/>
            <person name="Chen Y.-Y."/>
            <person name="Wu W.-L."/>
            <person name="Hsu J.-L."/>
            <person name="Lin Y.-F."/>
            <person name="Huang M.-D."/>
            <person name="Li C.-Y."/>
            <person name="Huang L."/>
            <person name="Wang Z.-W."/>
            <person name="Zhao X."/>
            <person name="Zhong W.-Y."/>
            <person name="Peng D.-H."/>
            <person name="Ahmad S."/>
            <person name="Lan S."/>
            <person name="Zhang J.-S."/>
            <person name="Tsai W.-C."/>
            <person name="Van De Peer Y."/>
            <person name="Liu Z.-J."/>
        </authorList>
    </citation>
    <scope>NUCLEOTIDE SEQUENCE</scope>
    <source>
        <strain evidence="1">CP</strain>
        <tissue evidence="1">Leaves</tissue>
    </source>
</reference>
<evidence type="ECO:0000313" key="2">
    <source>
        <dbReference type="Proteomes" id="UP001180020"/>
    </source>
</evidence>
<organism evidence="1 2">
    <name type="scientific">Acorus calamus</name>
    <name type="common">Sweet flag</name>
    <dbReference type="NCBI Taxonomy" id="4465"/>
    <lineage>
        <taxon>Eukaryota</taxon>
        <taxon>Viridiplantae</taxon>
        <taxon>Streptophyta</taxon>
        <taxon>Embryophyta</taxon>
        <taxon>Tracheophyta</taxon>
        <taxon>Spermatophyta</taxon>
        <taxon>Magnoliopsida</taxon>
        <taxon>Liliopsida</taxon>
        <taxon>Acoraceae</taxon>
        <taxon>Acorus</taxon>
    </lineage>
</organism>
<name>A0AAV9E613_ACOCL</name>